<protein>
    <submittedName>
        <fullName evidence="1">Uncharacterized protein</fullName>
    </submittedName>
</protein>
<dbReference type="AlphaFoldDB" id="A0A1T4XS70"/>
<evidence type="ECO:0000313" key="1">
    <source>
        <dbReference type="EMBL" id="SKA92426.1"/>
    </source>
</evidence>
<sequence>MDIYPDNQDNTQQSSYLETARRLLDGLILYRLELGEAGRHLELLLRYSGVAASTDLPCSKSVH</sequence>
<dbReference type="EMBL" id="FUYB01000022">
    <property type="protein sequence ID" value="SKA92426.1"/>
    <property type="molecule type" value="Genomic_DNA"/>
</dbReference>
<organism evidence="1 2">
    <name type="scientific">Thiothrix eikelboomii</name>
    <dbReference type="NCBI Taxonomy" id="92487"/>
    <lineage>
        <taxon>Bacteria</taxon>
        <taxon>Pseudomonadati</taxon>
        <taxon>Pseudomonadota</taxon>
        <taxon>Gammaproteobacteria</taxon>
        <taxon>Thiotrichales</taxon>
        <taxon>Thiotrichaceae</taxon>
        <taxon>Thiothrix</taxon>
    </lineage>
</organism>
<evidence type="ECO:0000313" key="2">
    <source>
        <dbReference type="Proteomes" id="UP000190460"/>
    </source>
</evidence>
<dbReference type="RefSeq" id="WP_078923817.1">
    <property type="nucleotide sequence ID" value="NZ_FUYB01000022.1"/>
</dbReference>
<dbReference type="STRING" id="92487.SAMN02745130_03373"/>
<dbReference type="OrthoDB" id="5625898at2"/>
<reference evidence="1 2" key="1">
    <citation type="submission" date="2017-02" db="EMBL/GenBank/DDBJ databases">
        <authorList>
            <person name="Peterson S.W."/>
        </authorList>
    </citation>
    <scope>NUCLEOTIDE SEQUENCE [LARGE SCALE GENOMIC DNA]</scope>
    <source>
        <strain evidence="1 2">ATCC 49788</strain>
    </source>
</reference>
<gene>
    <name evidence="1" type="ORF">SAMN02745130_03373</name>
</gene>
<keyword evidence="2" id="KW-1185">Reference proteome</keyword>
<proteinExistence type="predicted"/>
<dbReference type="Proteomes" id="UP000190460">
    <property type="component" value="Unassembled WGS sequence"/>
</dbReference>
<name>A0A1T4XS70_9GAMM</name>
<accession>A0A1T4XS70</accession>